<dbReference type="GO" id="GO:0000226">
    <property type="term" value="P:microtubule cytoskeleton organization"/>
    <property type="evidence" value="ECO:0007669"/>
    <property type="project" value="TreeGrafter"/>
</dbReference>
<feature type="domain" description="Protein kinase" evidence="9">
    <location>
        <begin position="57"/>
        <end position="298"/>
    </location>
</feature>
<dbReference type="PROSITE" id="PS00107">
    <property type="entry name" value="PROTEIN_KINASE_ATP"/>
    <property type="match status" value="1"/>
</dbReference>
<dbReference type="OMA" id="RETDREC"/>
<evidence type="ECO:0000256" key="4">
    <source>
        <dbReference type="ARBA" id="ARBA00022741"/>
    </source>
</evidence>
<name>A0A1C7M7S8_GRIFR</name>
<feature type="compositionally biased region" description="Low complexity" evidence="8">
    <location>
        <begin position="100"/>
        <end position="109"/>
    </location>
</feature>
<keyword evidence="4 7" id="KW-0547">Nucleotide-binding</keyword>
<keyword evidence="3" id="KW-0808">Transferase</keyword>
<dbReference type="Proteomes" id="UP000092993">
    <property type="component" value="Unassembled WGS sequence"/>
</dbReference>
<evidence type="ECO:0000256" key="2">
    <source>
        <dbReference type="ARBA" id="ARBA00022527"/>
    </source>
</evidence>
<accession>A0A1C7M7S8</accession>
<dbReference type="EMBL" id="LUGG01000007">
    <property type="protein sequence ID" value="OBZ72950.1"/>
    <property type="molecule type" value="Genomic_DNA"/>
</dbReference>
<feature type="compositionally biased region" description="Basic residues" evidence="8">
    <location>
        <begin position="1"/>
        <end position="13"/>
    </location>
</feature>
<feature type="region of interest" description="Disordered" evidence="8">
    <location>
        <begin position="89"/>
        <end position="115"/>
    </location>
</feature>
<dbReference type="SUPFAM" id="SSF56112">
    <property type="entry name" value="Protein kinase-like (PK-like)"/>
    <property type="match status" value="1"/>
</dbReference>
<evidence type="ECO:0000256" key="1">
    <source>
        <dbReference type="ARBA" id="ARBA00010791"/>
    </source>
</evidence>
<dbReference type="SMART" id="SM00220">
    <property type="entry name" value="S_TKc"/>
    <property type="match status" value="1"/>
</dbReference>
<protein>
    <submittedName>
        <fullName evidence="10">Protein kinase kin1</fullName>
    </submittedName>
</protein>
<dbReference type="GO" id="GO:0035556">
    <property type="term" value="P:intracellular signal transduction"/>
    <property type="evidence" value="ECO:0007669"/>
    <property type="project" value="TreeGrafter"/>
</dbReference>
<reference evidence="10 11" key="1">
    <citation type="submission" date="2016-03" db="EMBL/GenBank/DDBJ databases">
        <title>Whole genome sequencing of Grifola frondosa 9006-11.</title>
        <authorList>
            <person name="Min B."/>
            <person name="Park H."/>
            <person name="Kim J.-G."/>
            <person name="Cho H."/>
            <person name="Oh Y.-L."/>
            <person name="Kong W.-S."/>
            <person name="Choi I.-G."/>
        </authorList>
    </citation>
    <scope>NUCLEOTIDE SEQUENCE [LARGE SCALE GENOMIC DNA]</scope>
    <source>
        <strain evidence="10 11">9006-11</strain>
    </source>
</reference>
<evidence type="ECO:0000256" key="8">
    <source>
        <dbReference type="SAM" id="MobiDB-lite"/>
    </source>
</evidence>
<dbReference type="Pfam" id="PF00069">
    <property type="entry name" value="Pkinase"/>
    <property type="match status" value="1"/>
</dbReference>
<dbReference type="InterPro" id="IPR017441">
    <property type="entry name" value="Protein_kinase_ATP_BS"/>
</dbReference>
<dbReference type="GO" id="GO:0004674">
    <property type="term" value="F:protein serine/threonine kinase activity"/>
    <property type="evidence" value="ECO:0007669"/>
    <property type="project" value="UniProtKB-KW"/>
</dbReference>
<keyword evidence="11" id="KW-1185">Reference proteome</keyword>
<keyword evidence="5 10" id="KW-0418">Kinase</keyword>
<evidence type="ECO:0000256" key="3">
    <source>
        <dbReference type="ARBA" id="ARBA00022679"/>
    </source>
</evidence>
<evidence type="ECO:0000313" key="11">
    <source>
        <dbReference type="Proteomes" id="UP000092993"/>
    </source>
</evidence>
<evidence type="ECO:0000256" key="6">
    <source>
        <dbReference type="ARBA" id="ARBA00022840"/>
    </source>
</evidence>
<keyword evidence="2" id="KW-0723">Serine/threonine-protein kinase</keyword>
<evidence type="ECO:0000259" key="9">
    <source>
        <dbReference type="PROSITE" id="PS50011"/>
    </source>
</evidence>
<dbReference type="PANTHER" id="PTHR24346">
    <property type="entry name" value="MAP/MICROTUBULE AFFINITY-REGULATING KINASE"/>
    <property type="match status" value="1"/>
</dbReference>
<feature type="binding site" evidence="7">
    <location>
        <position position="86"/>
    </location>
    <ligand>
        <name>ATP</name>
        <dbReference type="ChEBI" id="CHEBI:30616"/>
    </ligand>
</feature>
<dbReference type="OrthoDB" id="193931at2759"/>
<dbReference type="InterPro" id="IPR000719">
    <property type="entry name" value="Prot_kinase_dom"/>
</dbReference>
<evidence type="ECO:0000256" key="7">
    <source>
        <dbReference type="PROSITE-ProRule" id="PRU10141"/>
    </source>
</evidence>
<comment type="caution">
    <text evidence="10">The sequence shown here is derived from an EMBL/GenBank/DDBJ whole genome shotgun (WGS) entry which is preliminary data.</text>
</comment>
<dbReference type="STRING" id="5627.A0A1C7M7S8"/>
<dbReference type="GO" id="GO:0005524">
    <property type="term" value="F:ATP binding"/>
    <property type="evidence" value="ECO:0007669"/>
    <property type="project" value="UniProtKB-UniRule"/>
</dbReference>
<dbReference type="GO" id="GO:0005737">
    <property type="term" value="C:cytoplasm"/>
    <property type="evidence" value="ECO:0007669"/>
    <property type="project" value="TreeGrafter"/>
</dbReference>
<feature type="compositionally biased region" description="Basic and acidic residues" evidence="8">
    <location>
        <begin position="28"/>
        <end position="41"/>
    </location>
</feature>
<dbReference type="AlphaFoldDB" id="A0A1C7M7S8"/>
<gene>
    <name evidence="10" type="primary">kin1_2</name>
    <name evidence="10" type="ORF">A0H81_06824</name>
</gene>
<proteinExistence type="inferred from homology"/>
<organism evidence="10 11">
    <name type="scientific">Grifola frondosa</name>
    <name type="common">Maitake</name>
    <name type="synonym">Polyporus frondosus</name>
    <dbReference type="NCBI Taxonomy" id="5627"/>
    <lineage>
        <taxon>Eukaryota</taxon>
        <taxon>Fungi</taxon>
        <taxon>Dikarya</taxon>
        <taxon>Basidiomycota</taxon>
        <taxon>Agaricomycotina</taxon>
        <taxon>Agaricomycetes</taxon>
        <taxon>Polyporales</taxon>
        <taxon>Grifolaceae</taxon>
        <taxon>Grifola</taxon>
    </lineage>
</organism>
<dbReference type="Gene3D" id="1.10.510.10">
    <property type="entry name" value="Transferase(Phosphotransferase) domain 1"/>
    <property type="match status" value="1"/>
</dbReference>
<evidence type="ECO:0000313" key="10">
    <source>
        <dbReference type="EMBL" id="OBZ72950.1"/>
    </source>
</evidence>
<dbReference type="Gene3D" id="3.30.200.20">
    <property type="entry name" value="Phosphorylase Kinase, domain 1"/>
    <property type="match status" value="1"/>
</dbReference>
<feature type="region of interest" description="Disordered" evidence="8">
    <location>
        <begin position="1"/>
        <end position="55"/>
    </location>
</feature>
<comment type="similarity">
    <text evidence="1">Belongs to the protein kinase superfamily. CAMK Ser/Thr protein kinase family. NIM1 subfamily.</text>
</comment>
<evidence type="ECO:0000256" key="5">
    <source>
        <dbReference type="ARBA" id="ARBA00022777"/>
    </source>
</evidence>
<dbReference type="PANTHER" id="PTHR24346:SF82">
    <property type="entry name" value="KP78A-RELATED"/>
    <property type="match status" value="1"/>
</dbReference>
<dbReference type="InterPro" id="IPR011009">
    <property type="entry name" value="Kinase-like_dom_sf"/>
</dbReference>
<keyword evidence="6 7" id="KW-0067">ATP-binding</keyword>
<dbReference type="PROSITE" id="PS50011">
    <property type="entry name" value="PROTEIN_KINASE_DOM"/>
    <property type="match status" value="1"/>
</dbReference>
<sequence length="392" mass="43585">MSQRGGRRPHRNHAQSLCPAGVRPQANGERDRQYDDGRRGEGASSKPRSSNRILGDYTLSKTLGAGSMGKVKLAHHNVTGEKLAVKILPRASPSGTGSMATTSDAAAKQASKDASKEIRHPHLLHGVRVREWRPDARLHHQPWSAEGACRTQVRETDRECAGLLPQEQRRSPRPQDRKHPHITEGNIKIIDFGLSNLFDPVAHLSTFCGSLYFAAPELLNAKVYTGPRWMCGALGGVVCAGVREGAVRRPKHAGVACQVKRGLVEYPVWLSAASSDAHAGDEPAARAPLSEVLSHPWMVRGFRGPPDSHLVHREPLRADELDRQVIRGMKGFEFGTEEEIEHRLIEVLESDAYYRAVQHWERKRMTNGRNGALGRVIVQFLSRPLARRYDQW</sequence>